<evidence type="ECO:0000313" key="2">
    <source>
        <dbReference type="Proteomes" id="UP001227192"/>
    </source>
</evidence>
<comment type="caution">
    <text evidence="1">The sequence shown here is derived from an EMBL/GenBank/DDBJ whole genome shotgun (WGS) entry which is preliminary data.</text>
</comment>
<proteinExistence type="predicted"/>
<name>A0AAI9TRM8_PENTH</name>
<dbReference type="Proteomes" id="UP001227192">
    <property type="component" value="Unassembled WGS sequence"/>
</dbReference>
<sequence>MLLPVDRPAELHVEVQWTALSFCLLYRSQIQFIINERFCHSNSLHLIIIFHHYSYLLPSCYRGLAEDATTSISLID</sequence>
<dbReference type="EMBL" id="LACB01000016">
    <property type="protein sequence ID" value="KAJ9492197.1"/>
    <property type="molecule type" value="Genomic_DNA"/>
</dbReference>
<dbReference type="AlphaFoldDB" id="A0AAI9TRM8"/>
<protein>
    <submittedName>
        <fullName evidence="1">Uncharacterized protein</fullName>
    </submittedName>
</protein>
<reference evidence="1" key="1">
    <citation type="submission" date="2015-06" db="EMBL/GenBank/DDBJ databases">
        <authorList>
            <person name="Nguyen H."/>
        </authorList>
    </citation>
    <scope>NUCLEOTIDE SEQUENCE</scope>
    <source>
        <strain evidence="1">DAOM 180753</strain>
    </source>
</reference>
<accession>A0AAI9TRM8</accession>
<organism evidence="1 2">
    <name type="scientific">Penicillium thymicola</name>
    <dbReference type="NCBI Taxonomy" id="293382"/>
    <lineage>
        <taxon>Eukaryota</taxon>
        <taxon>Fungi</taxon>
        <taxon>Dikarya</taxon>
        <taxon>Ascomycota</taxon>
        <taxon>Pezizomycotina</taxon>
        <taxon>Eurotiomycetes</taxon>
        <taxon>Eurotiomycetidae</taxon>
        <taxon>Eurotiales</taxon>
        <taxon>Aspergillaceae</taxon>
        <taxon>Penicillium</taxon>
    </lineage>
</organism>
<keyword evidence="2" id="KW-1185">Reference proteome</keyword>
<evidence type="ECO:0000313" key="1">
    <source>
        <dbReference type="EMBL" id="KAJ9492197.1"/>
    </source>
</evidence>
<reference evidence="1" key="2">
    <citation type="journal article" date="2016" name="Fungal Biol.">
        <title>Ochratoxin A production by Penicillium thymicola.</title>
        <authorList>
            <person name="Nguyen H.D.T."/>
            <person name="McMullin D.R."/>
            <person name="Ponomareva E."/>
            <person name="Riley R."/>
            <person name="Pomraning K.R."/>
            <person name="Baker S.E."/>
            <person name="Seifert K.A."/>
        </authorList>
    </citation>
    <scope>NUCLEOTIDE SEQUENCE</scope>
    <source>
        <strain evidence="1">DAOM 180753</strain>
    </source>
</reference>
<gene>
    <name evidence="1" type="ORF">VN97_g1047</name>
</gene>